<proteinExistence type="predicted"/>
<sequence>MDRWGTRQHHVGDLVFKGKPTGTTSIYEEERLVRGRKNHPSHEYFVRRKGRPEGEASLEPATTHWQLGIISRVPYEVGEDVGGMGGENVTVGISSNALWAFFHLRSMWSSQMCVEHSRRF</sequence>
<organism evidence="1 2">
    <name type="scientific">Rhamnella rubrinervis</name>
    <dbReference type="NCBI Taxonomy" id="2594499"/>
    <lineage>
        <taxon>Eukaryota</taxon>
        <taxon>Viridiplantae</taxon>
        <taxon>Streptophyta</taxon>
        <taxon>Embryophyta</taxon>
        <taxon>Tracheophyta</taxon>
        <taxon>Spermatophyta</taxon>
        <taxon>Magnoliopsida</taxon>
        <taxon>eudicotyledons</taxon>
        <taxon>Gunneridae</taxon>
        <taxon>Pentapetalae</taxon>
        <taxon>rosids</taxon>
        <taxon>fabids</taxon>
        <taxon>Rosales</taxon>
        <taxon>Rhamnaceae</taxon>
        <taxon>rhamnoid group</taxon>
        <taxon>Rhamneae</taxon>
        <taxon>Rhamnella</taxon>
    </lineage>
</organism>
<dbReference type="Proteomes" id="UP000796880">
    <property type="component" value="Unassembled WGS sequence"/>
</dbReference>
<protein>
    <submittedName>
        <fullName evidence="1">Uncharacterized protein</fullName>
    </submittedName>
</protein>
<name>A0A8K0HDZ4_9ROSA</name>
<evidence type="ECO:0000313" key="2">
    <source>
        <dbReference type="Proteomes" id="UP000796880"/>
    </source>
</evidence>
<dbReference type="AlphaFoldDB" id="A0A8K0HDZ4"/>
<reference evidence="1" key="1">
    <citation type="submission" date="2020-03" db="EMBL/GenBank/DDBJ databases">
        <title>A high-quality chromosome-level genome assembly of a woody plant with both climbing and erect habits, Rhamnella rubrinervis.</title>
        <authorList>
            <person name="Lu Z."/>
            <person name="Yang Y."/>
            <person name="Zhu X."/>
            <person name="Sun Y."/>
        </authorList>
    </citation>
    <scope>NUCLEOTIDE SEQUENCE</scope>
    <source>
        <strain evidence="1">BYM</strain>
        <tissue evidence="1">Leaf</tissue>
    </source>
</reference>
<accession>A0A8K0HDZ4</accession>
<comment type="caution">
    <text evidence="1">The sequence shown here is derived from an EMBL/GenBank/DDBJ whole genome shotgun (WGS) entry which is preliminary data.</text>
</comment>
<gene>
    <name evidence="1" type="ORF">FNV43_RR06153</name>
</gene>
<keyword evidence="2" id="KW-1185">Reference proteome</keyword>
<evidence type="ECO:0000313" key="1">
    <source>
        <dbReference type="EMBL" id="KAF3450074.1"/>
    </source>
</evidence>
<dbReference type="EMBL" id="VOIH02000003">
    <property type="protein sequence ID" value="KAF3450074.1"/>
    <property type="molecule type" value="Genomic_DNA"/>
</dbReference>